<evidence type="ECO:0000313" key="2">
    <source>
        <dbReference type="EMBL" id="KQH85708.1"/>
    </source>
</evidence>
<accession>A0A0Q2XZC2</accession>
<sequence length="192" mass="21441">MRYRYFMLITALAITPAQAAVYLTPFVGYTAGGKVEDSQRQSHAIQGSESYALALEVPYETGRLGLFYATQRSDIDTLNDTIAMHYLHFQSSIYYPADDKLSSYLGLGLGASYADADWVDDKYGFSASIFAGLDYRLSPNIALNTQFRWLGTVVDNDTSTVCTFGDSDRCVIRFQSDWMNQFSANLGLTIQF</sequence>
<keyword evidence="1" id="KW-0732">Signal</keyword>
<keyword evidence="3" id="KW-1185">Reference proteome</keyword>
<dbReference type="EMBL" id="LKHS01000009">
    <property type="protein sequence ID" value="KQH85708.1"/>
    <property type="molecule type" value="Genomic_DNA"/>
</dbReference>
<dbReference type="Proteomes" id="UP000051221">
    <property type="component" value="Unassembled WGS sequence"/>
</dbReference>
<evidence type="ECO:0000256" key="1">
    <source>
        <dbReference type="SAM" id="SignalP"/>
    </source>
</evidence>
<organism evidence="2 3">
    <name type="scientific">Vibrio furnissii</name>
    <dbReference type="NCBI Taxonomy" id="29494"/>
    <lineage>
        <taxon>Bacteria</taxon>
        <taxon>Pseudomonadati</taxon>
        <taxon>Pseudomonadota</taxon>
        <taxon>Gammaproteobacteria</taxon>
        <taxon>Vibrionales</taxon>
        <taxon>Vibrionaceae</taxon>
        <taxon>Vibrio</taxon>
    </lineage>
</organism>
<protein>
    <submittedName>
        <fullName evidence="2">Uncharacterized protein</fullName>
    </submittedName>
</protein>
<proteinExistence type="predicted"/>
<dbReference type="AlphaFoldDB" id="A0A0Q2XZC2"/>
<dbReference type="SUPFAM" id="SSF56925">
    <property type="entry name" value="OMPA-like"/>
    <property type="match status" value="1"/>
</dbReference>
<dbReference type="Gene3D" id="2.40.160.20">
    <property type="match status" value="1"/>
</dbReference>
<reference evidence="2 3" key="1">
    <citation type="submission" date="2015-08" db="EMBL/GenBank/DDBJ databases">
        <title>Antibacterial properties of a collection of Vibrionaceae strains.</title>
        <authorList>
            <person name="Giubergia S."/>
        </authorList>
    </citation>
    <scope>NUCLEOTIDE SEQUENCE [LARGE SCALE GENOMIC DNA]</scope>
    <source>
        <strain evidence="2 3">S0821</strain>
    </source>
</reference>
<comment type="caution">
    <text evidence="2">The sequence shown here is derived from an EMBL/GenBank/DDBJ whole genome shotgun (WGS) entry which is preliminary data.</text>
</comment>
<gene>
    <name evidence="2" type="ORF">AMR76_10490</name>
</gene>
<dbReference type="InterPro" id="IPR011250">
    <property type="entry name" value="OMP/PagP_B-barrel"/>
</dbReference>
<dbReference type="InParanoid" id="A0A0Q2XZC2"/>
<feature type="chain" id="PRO_5006200027" evidence="1">
    <location>
        <begin position="20"/>
        <end position="192"/>
    </location>
</feature>
<feature type="signal peptide" evidence="1">
    <location>
        <begin position="1"/>
        <end position="19"/>
    </location>
</feature>
<evidence type="ECO:0000313" key="3">
    <source>
        <dbReference type="Proteomes" id="UP000051221"/>
    </source>
</evidence>
<name>A0A0Q2XZC2_VIBFU</name>